<feature type="signal peptide" evidence="2">
    <location>
        <begin position="1"/>
        <end position="20"/>
    </location>
</feature>
<dbReference type="EMBL" id="SDMK01000001">
    <property type="protein sequence ID" value="RXS96462.1"/>
    <property type="molecule type" value="Genomic_DNA"/>
</dbReference>
<evidence type="ECO:0000256" key="2">
    <source>
        <dbReference type="SAM" id="SignalP"/>
    </source>
</evidence>
<organism evidence="4 5">
    <name type="scientific">Silvibacterium dinghuense</name>
    <dbReference type="NCBI Taxonomy" id="1560006"/>
    <lineage>
        <taxon>Bacteria</taxon>
        <taxon>Pseudomonadati</taxon>
        <taxon>Acidobacteriota</taxon>
        <taxon>Terriglobia</taxon>
        <taxon>Terriglobales</taxon>
        <taxon>Acidobacteriaceae</taxon>
        <taxon>Silvibacterium</taxon>
    </lineage>
</organism>
<reference evidence="4 5" key="1">
    <citation type="journal article" date="2016" name="Int. J. Syst. Evol. Microbiol.">
        <title>Acidipila dinghuensis sp. nov., an acidobacterium isolated from forest soil.</title>
        <authorList>
            <person name="Jiang Y.W."/>
            <person name="Wang J."/>
            <person name="Chen M.H."/>
            <person name="Lv Y.Y."/>
            <person name="Qiu L.H."/>
        </authorList>
    </citation>
    <scope>NUCLEOTIDE SEQUENCE [LARGE SCALE GENOMIC DNA]</scope>
    <source>
        <strain evidence="4 5">DHOF10</strain>
    </source>
</reference>
<dbReference type="InterPro" id="IPR018637">
    <property type="entry name" value="DUF2059"/>
</dbReference>
<dbReference type="OrthoDB" id="490569at2"/>
<keyword evidence="5" id="KW-1185">Reference proteome</keyword>
<comment type="caution">
    <text evidence="4">The sequence shown here is derived from an EMBL/GenBank/DDBJ whole genome shotgun (WGS) entry which is preliminary data.</text>
</comment>
<evidence type="ECO:0000256" key="1">
    <source>
        <dbReference type="SAM" id="MobiDB-lite"/>
    </source>
</evidence>
<dbReference type="AlphaFoldDB" id="A0A4V1NVM7"/>
<evidence type="ECO:0000259" key="3">
    <source>
        <dbReference type="Pfam" id="PF09832"/>
    </source>
</evidence>
<evidence type="ECO:0000313" key="4">
    <source>
        <dbReference type="EMBL" id="RXS96462.1"/>
    </source>
</evidence>
<sequence>MRRQVTLFGCCLLVAASAIAQQASTSASTPTKPASQAAPQQPAPPANPITDAQAHELMELTGASKMQEQLVTGMTAYFQQRIPFAPKDVIDDLVQSLSKVDLQTPIIALYKQHISTTDADAIIAFYKTPAGKNMIHTMPAIMMQSERIGAELGQKTAQQVFERHKPEIEAALKQYQAEHAPKSGSSTGTGSGSGSSTTSTAPAAKPQQ</sequence>
<dbReference type="RefSeq" id="WP_129206211.1">
    <property type="nucleotide sequence ID" value="NZ_BMGU01000001.1"/>
</dbReference>
<evidence type="ECO:0000313" key="5">
    <source>
        <dbReference type="Proteomes" id="UP000290253"/>
    </source>
</evidence>
<accession>A0A4V1NVM7</accession>
<feature type="region of interest" description="Disordered" evidence="1">
    <location>
        <begin position="26"/>
        <end position="49"/>
    </location>
</feature>
<dbReference type="Pfam" id="PF09832">
    <property type="entry name" value="DUF2059"/>
    <property type="match status" value="1"/>
</dbReference>
<protein>
    <submittedName>
        <fullName evidence="4">DUF2059 domain-containing protein</fullName>
    </submittedName>
</protein>
<name>A0A4V1NVM7_9BACT</name>
<feature type="chain" id="PRO_5020842174" evidence="2">
    <location>
        <begin position="21"/>
        <end position="208"/>
    </location>
</feature>
<feature type="region of interest" description="Disordered" evidence="1">
    <location>
        <begin position="167"/>
        <end position="208"/>
    </location>
</feature>
<keyword evidence="2" id="KW-0732">Signal</keyword>
<feature type="domain" description="DUF2059" evidence="3">
    <location>
        <begin position="101"/>
        <end position="159"/>
    </location>
</feature>
<proteinExistence type="predicted"/>
<dbReference type="Proteomes" id="UP000290253">
    <property type="component" value="Unassembled WGS sequence"/>
</dbReference>
<feature type="compositionally biased region" description="Low complexity" evidence="1">
    <location>
        <begin position="26"/>
        <end position="40"/>
    </location>
</feature>
<gene>
    <name evidence="4" type="ORF">ESZ00_00420</name>
</gene>